<evidence type="ECO:0000313" key="2">
    <source>
        <dbReference type="EMBL" id="RMC08190.1"/>
    </source>
</evidence>
<feature type="region of interest" description="Disordered" evidence="1">
    <location>
        <begin position="24"/>
        <end position="46"/>
    </location>
</feature>
<evidence type="ECO:0000313" key="3">
    <source>
        <dbReference type="Proteomes" id="UP000269221"/>
    </source>
</evidence>
<feature type="region of interest" description="Disordered" evidence="1">
    <location>
        <begin position="216"/>
        <end position="241"/>
    </location>
</feature>
<accession>A0A3M0KAW7</accession>
<gene>
    <name evidence="2" type="ORF">DUI87_14430</name>
</gene>
<keyword evidence="3" id="KW-1185">Reference proteome</keyword>
<feature type="compositionally biased region" description="Polar residues" evidence="1">
    <location>
        <begin position="216"/>
        <end position="225"/>
    </location>
</feature>
<evidence type="ECO:0000256" key="1">
    <source>
        <dbReference type="SAM" id="MobiDB-lite"/>
    </source>
</evidence>
<dbReference type="EMBL" id="QRBI01000117">
    <property type="protein sequence ID" value="RMC08190.1"/>
    <property type="molecule type" value="Genomic_DNA"/>
</dbReference>
<proteinExistence type="predicted"/>
<dbReference type="SUPFAM" id="SSF47836">
    <property type="entry name" value="Retroviral matrix proteins"/>
    <property type="match status" value="1"/>
</dbReference>
<feature type="region of interest" description="Disordered" evidence="1">
    <location>
        <begin position="59"/>
        <end position="142"/>
    </location>
</feature>
<dbReference type="AlphaFoldDB" id="A0A3M0KAW7"/>
<protein>
    <submittedName>
        <fullName evidence="2">Uncharacterized protein</fullName>
    </submittedName>
</protein>
<sequence>MVRLWASIPTLWDSAGQFVLDMAKGPGKAGSAEKKPSPGGLGHSSVCATKGCRYASAEAADGHSPFRPPGQLAKREQPGTGNDEESRSVSIPAAGKADVQVGVNEVGASSLDPRNVKKMGQCTSKKKKSQEENNKVKSIPPGSPLEQLLAKWDSVETTKRLDQVKMVVFCTEVWPKLKLPGEWPWFGTHDEWMCYQLNQYLRTQEDPKIASEYANKKSTGILGTTQEREALKAENQSGIQD</sequence>
<dbReference type="InterPro" id="IPR036946">
    <property type="entry name" value="G_retro_matrix_sf"/>
</dbReference>
<name>A0A3M0KAW7_HIRRU</name>
<comment type="caution">
    <text evidence="2">The sequence shown here is derived from an EMBL/GenBank/DDBJ whole genome shotgun (WGS) entry which is preliminary data.</text>
</comment>
<organism evidence="2 3">
    <name type="scientific">Hirundo rustica rustica</name>
    <dbReference type="NCBI Taxonomy" id="333673"/>
    <lineage>
        <taxon>Eukaryota</taxon>
        <taxon>Metazoa</taxon>
        <taxon>Chordata</taxon>
        <taxon>Craniata</taxon>
        <taxon>Vertebrata</taxon>
        <taxon>Euteleostomi</taxon>
        <taxon>Archelosauria</taxon>
        <taxon>Archosauria</taxon>
        <taxon>Dinosauria</taxon>
        <taxon>Saurischia</taxon>
        <taxon>Theropoda</taxon>
        <taxon>Coelurosauria</taxon>
        <taxon>Aves</taxon>
        <taxon>Neognathae</taxon>
        <taxon>Neoaves</taxon>
        <taxon>Telluraves</taxon>
        <taxon>Australaves</taxon>
        <taxon>Passeriformes</taxon>
        <taxon>Sylvioidea</taxon>
        <taxon>Hirundinidae</taxon>
        <taxon>Hirundo</taxon>
    </lineage>
</organism>
<dbReference type="InterPro" id="IPR010999">
    <property type="entry name" value="Retrovr_matrix"/>
</dbReference>
<dbReference type="Proteomes" id="UP000269221">
    <property type="component" value="Unassembled WGS sequence"/>
</dbReference>
<reference evidence="2 3" key="1">
    <citation type="submission" date="2018-07" db="EMBL/GenBank/DDBJ databases">
        <title>A high quality draft genome assembly of the barn swallow (H. rustica rustica).</title>
        <authorList>
            <person name="Formenti G."/>
            <person name="Chiara M."/>
            <person name="Poveda L."/>
            <person name="Francoijs K.-J."/>
            <person name="Bonisoli-Alquati A."/>
            <person name="Canova L."/>
            <person name="Gianfranceschi L."/>
            <person name="Horner D.S."/>
            <person name="Saino N."/>
        </authorList>
    </citation>
    <scope>NUCLEOTIDE SEQUENCE [LARGE SCALE GENOMIC DNA]</scope>
    <source>
        <strain evidence="2">Chelidonia</strain>
        <tissue evidence="2">Blood</tissue>
    </source>
</reference>
<dbReference type="STRING" id="333673.A0A3M0KAW7"/>
<dbReference type="Gene3D" id="1.10.150.180">
    <property type="entry name" value="Gamma-retroviral matrix domain"/>
    <property type="match status" value="1"/>
</dbReference>